<dbReference type="OrthoDB" id="122464at2759"/>
<dbReference type="EMBL" id="CAJVPL010000208">
    <property type="protein sequence ID" value="CAG8465638.1"/>
    <property type="molecule type" value="Genomic_DNA"/>
</dbReference>
<dbReference type="Proteomes" id="UP000789831">
    <property type="component" value="Unassembled WGS sequence"/>
</dbReference>
<organism evidence="2 3">
    <name type="scientific">Ambispora gerdemannii</name>
    <dbReference type="NCBI Taxonomy" id="144530"/>
    <lineage>
        <taxon>Eukaryota</taxon>
        <taxon>Fungi</taxon>
        <taxon>Fungi incertae sedis</taxon>
        <taxon>Mucoromycota</taxon>
        <taxon>Glomeromycotina</taxon>
        <taxon>Glomeromycetes</taxon>
        <taxon>Archaeosporales</taxon>
        <taxon>Ambisporaceae</taxon>
        <taxon>Ambispora</taxon>
    </lineage>
</organism>
<keyword evidence="3" id="KW-1185">Reference proteome</keyword>
<gene>
    <name evidence="2" type="ORF">AGERDE_LOCUS2477</name>
</gene>
<feature type="region of interest" description="Disordered" evidence="1">
    <location>
        <begin position="1"/>
        <end position="48"/>
    </location>
</feature>
<evidence type="ECO:0000256" key="1">
    <source>
        <dbReference type="SAM" id="MobiDB-lite"/>
    </source>
</evidence>
<dbReference type="AlphaFoldDB" id="A0A9N8YZB3"/>
<reference evidence="2" key="1">
    <citation type="submission" date="2021-06" db="EMBL/GenBank/DDBJ databases">
        <authorList>
            <person name="Kallberg Y."/>
            <person name="Tangrot J."/>
            <person name="Rosling A."/>
        </authorList>
    </citation>
    <scope>NUCLEOTIDE SEQUENCE</scope>
    <source>
        <strain evidence="2">MT106</strain>
    </source>
</reference>
<accession>A0A9N8YZB3</accession>
<evidence type="ECO:0000313" key="3">
    <source>
        <dbReference type="Proteomes" id="UP000789831"/>
    </source>
</evidence>
<evidence type="ECO:0000313" key="2">
    <source>
        <dbReference type="EMBL" id="CAG8465638.1"/>
    </source>
</evidence>
<proteinExistence type="predicted"/>
<sequence length="62" mass="7332">MSRSSGGHKINDNPESDEQEQQHYDEKSTIEKCKKPSNDELLYDPDLDEKDEIWMQRKFSSN</sequence>
<name>A0A9N8YZB3_9GLOM</name>
<feature type="compositionally biased region" description="Basic and acidic residues" evidence="1">
    <location>
        <begin position="20"/>
        <end position="38"/>
    </location>
</feature>
<comment type="caution">
    <text evidence="2">The sequence shown here is derived from an EMBL/GenBank/DDBJ whole genome shotgun (WGS) entry which is preliminary data.</text>
</comment>
<protein>
    <submittedName>
        <fullName evidence="2">12003_t:CDS:1</fullName>
    </submittedName>
</protein>